<keyword evidence="1" id="KW-1133">Transmembrane helix</keyword>
<keyword evidence="1" id="KW-0472">Membrane</keyword>
<dbReference type="Proteomes" id="UP000260943">
    <property type="component" value="Unassembled WGS sequence"/>
</dbReference>
<gene>
    <name evidence="2" type="ORF">DXC81_07755</name>
</gene>
<dbReference type="RefSeq" id="WP_117679899.1">
    <property type="nucleotide sequence ID" value="NZ_QSRJ01000009.1"/>
</dbReference>
<name>A0A3E4QR03_9ACTN</name>
<dbReference type="AlphaFoldDB" id="A0A3E4QR03"/>
<feature type="transmembrane region" description="Helical" evidence="1">
    <location>
        <begin position="111"/>
        <end position="130"/>
    </location>
</feature>
<feature type="transmembrane region" description="Helical" evidence="1">
    <location>
        <begin position="88"/>
        <end position="105"/>
    </location>
</feature>
<proteinExistence type="predicted"/>
<organism evidence="2 3">
    <name type="scientific">Collinsella tanakaei</name>
    <dbReference type="NCBI Taxonomy" id="626935"/>
    <lineage>
        <taxon>Bacteria</taxon>
        <taxon>Bacillati</taxon>
        <taxon>Actinomycetota</taxon>
        <taxon>Coriobacteriia</taxon>
        <taxon>Coriobacteriales</taxon>
        <taxon>Coriobacteriaceae</taxon>
        <taxon>Collinsella</taxon>
    </lineage>
</organism>
<protein>
    <submittedName>
        <fullName evidence="2">Uncharacterized protein</fullName>
    </submittedName>
</protein>
<feature type="transmembrane region" description="Helical" evidence="1">
    <location>
        <begin position="53"/>
        <end position="76"/>
    </location>
</feature>
<evidence type="ECO:0000256" key="1">
    <source>
        <dbReference type="SAM" id="Phobius"/>
    </source>
</evidence>
<dbReference type="EMBL" id="QSRJ01000009">
    <property type="protein sequence ID" value="RGL09488.1"/>
    <property type="molecule type" value="Genomic_DNA"/>
</dbReference>
<sequence length="140" mass="14173">MSQNRKLLKVFSLIQVLVAVFALVLGFVTIGSSEAAAGTTVDVFGMQLESGMWTMLCGGLSIATGVLTFISAALGIRGANRPSSLGGHAPASVLAAVCGIASVVLAISGGLLTWIVTAAAAILAALAAIFDGRVRKELDR</sequence>
<reference evidence="2 3" key="1">
    <citation type="submission" date="2018-08" db="EMBL/GenBank/DDBJ databases">
        <title>A genome reference for cultivated species of the human gut microbiota.</title>
        <authorList>
            <person name="Zou Y."/>
            <person name="Xue W."/>
            <person name="Luo G."/>
        </authorList>
    </citation>
    <scope>NUCLEOTIDE SEQUENCE [LARGE SCALE GENOMIC DNA]</scope>
    <source>
        <strain evidence="2 3">TF08-14</strain>
    </source>
</reference>
<evidence type="ECO:0000313" key="3">
    <source>
        <dbReference type="Proteomes" id="UP000260943"/>
    </source>
</evidence>
<comment type="caution">
    <text evidence="2">The sequence shown here is derived from an EMBL/GenBank/DDBJ whole genome shotgun (WGS) entry which is preliminary data.</text>
</comment>
<evidence type="ECO:0000313" key="2">
    <source>
        <dbReference type="EMBL" id="RGL09488.1"/>
    </source>
</evidence>
<accession>A0A3E4QR03</accession>
<keyword evidence="1" id="KW-0812">Transmembrane</keyword>